<reference evidence="5" key="2">
    <citation type="submission" date="2021-04" db="EMBL/GenBank/DDBJ databases">
        <authorList>
            <person name="Zhang T."/>
            <person name="Zhang Y."/>
            <person name="Lu D."/>
            <person name="Zuo D."/>
            <person name="Du Z."/>
        </authorList>
    </citation>
    <scope>NUCLEOTIDE SEQUENCE</scope>
    <source>
        <strain evidence="5">JR1</strain>
    </source>
</reference>
<dbReference type="EMBL" id="JAGTAR010000016">
    <property type="protein sequence ID" value="MBR8536175.1"/>
    <property type="molecule type" value="Genomic_DNA"/>
</dbReference>
<dbReference type="PANTHER" id="PTHR30349">
    <property type="entry name" value="PHAGE INTEGRASE-RELATED"/>
    <property type="match status" value="1"/>
</dbReference>
<accession>A0A941IXL3</accession>
<dbReference type="InterPro" id="IPR010998">
    <property type="entry name" value="Integrase_recombinase_N"/>
</dbReference>
<comment type="caution">
    <text evidence="5">The sequence shown here is derived from an EMBL/GenBank/DDBJ whole genome shotgun (WGS) entry which is preliminary data.</text>
</comment>
<dbReference type="GO" id="GO:0015074">
    <property type="term" value="P:DNA integration"/>
    <property type="evidence" value="ECO:0007669"/>
    <property type="project" value="InterPro"/>
</dbReference>
<dbReference type="Gene3D" id="1.10.150.130">
    <property type="match status" value="1"/>
</dbReference>
<gene>
    <name evidence="5" type="ORF">KDU71_11450</name>
</gene>
<dbReference type="InterPro" id="IPR002104">
    <property type="entry name" value="Integrase_catalytic"/>
</dbReference>
<evidence type="ECO:0000256" key="1">
    <source>
        <dbReference type="ARBA" id="ARBA00008857"/>
    </source>
</evidence>
<feature type="domain" description="Tyr recombinase" evidence="4">
    <location>
        <begin position="215"/>
        <end position="393"/>
    </location>
</feature>
<keyword evidence="3" id="KW-0233">DNA recombination</keyword>
<dbReference type="RefSeq" id="WP_212190983.1">
    <property type="nucleotide sequence ID" value="NZ_JAGTAR010000016.1"/>
</dbReference>
<evidence type="ECO:0000256" key="2">
    <source>
        <dbReference type="ARBA" id="ARBA00023125"/>
    </source>
</evidence>
<dbReference type="InterPro" id="IPR013762">
    <property type="entry name" value="Integrase-like_cat_sf"/>
</dbReference>
<dbReference type="Proteomes" id="UP000679220">
    <property type="component" value="Unassembled WGS sequence"/>
</dbReference>
<proteinExistence type="inferred from homology"/>
<dbReference type="PANTHER" id="PTHR30349:SF64">
    <property type="entry name" value="PROPHAGE INTEGRASE INTD-RELATED"/>
    <property type="match status" value="1"/>
</dbReference>
<dbReference type="Gene3D" id="1.10.443.10">
    <property type="entry name" value="Intergrase catalytic core"/>
    <property type="match status" value="1"/>
</dbReference>
<evidence type="ECO:0000313" key="5">
    <source>
        <dbReference type="EMBL" id="MBR8536175.1"/>
    </source>
</evidence>
<organism evidence="5 6">
    <name type="scientific">Carboxylicivirga sediminis</name>
    <dbReference type="NCBI Taxonomy" id="2006564"/>
    <lineage>
        <taxon>Bacteria</taxon>
        <taxon>Pseudomonadati</taxon>
        <taxon>Bacteroidota</taxon>
        <taxon>Bacteroidia</taxon>
        <taxon>Marinilabiliales</taxon>
        <taxon>Marinilabiliaceae</taxon>
        <taxon>Carboxylicivirga</taxon>
    </lineage>
</organism>
<keyword evidence="6" id="KW-1185">Reference proteome</keyword>
<dbReference type="InterPro" id="IPR025269">
    <property type="entry name" value="SAM-like_dom"/>
</dbReference>
<evidence type="ECO:0000313" key="6">
    <source>
        <dbReference type="Proteomes" id="UP000679220"/>
    </source>
</evidence>
<dbReference type="CDD" id="cd01185">
    <property type="entry name" value="INTN1_C_like"/>
    <property type="match status" value="1"/>
</dbReference>
<dbReference type="Pfam" id="PF00589">
    <property type="entry name" value="Phage_integrase"/>
    <property type="match status" value="1"/>
</dbReference>
<protein>
    <submittedName>
        <fullName evidence="5">Site-specific integrase</fullName>
    </submittedName>
</protein>
<dbReference type="Pfam" id="PF13102">
    <property type="entry name" value="Phage_int_SAM_5"/>
    <property type="match status" value="1"/>
</dbReference>
<keyword evidence="2" id="KW-0238">DNA-binding</keyword>
<dbReference type="AlphaFoldDB" id="A0A941IXL3"/>
<dbReference type="GO" id="GO:0003677">
    <property type="term" value="F:DNA binding"/>
    <property type="evidence" value="ECO:0007669"/>
    <property type="project" value="UniProtKB-KW"/>
</dbReference>
<dbReference type="Pfam" id="PF17293">
    <property type="entry name" value="Arm-DNA-bind_5"/>
    <property type="match status" value="1"/>
</dbReference>
<dbReference type="InterPro" id="IPR050090">
    <property type="entry name" value="Tyrosine_recombinase_XerCD"/>
</dbReference>
<sequence length="398" mass="45884">MRITTNFLLKTSKQKKDGSHPLYIRATLSGQRIELSTGIFIKAEFWDKDGQLVIGKHPDARLLNKQLNRITSKIHEVYYKLEALGDDFDISTIKEHLIGSSYYYLLDVFKLVIQTIEKKVGFGYANGTYKHYKTTLKRLQLFLKETKYQDDIPLHKIDYNFLNAFDTYLKIKHHVSDHSVSKYHKQLRKILNDAVAMNQLDKNPYSNFKIKHYKGKRDYLSLQEIKTLETKIFDIERISVVRDIFIFACYTGLSYSDIASLSKSNLISGDDGELWIVVDRIKTGTRCRIPILPKAKAIIDKYKNHPVSNQKGKLLPINSNQKMNSYLKEIADICQIKKQLTMHVARHTFATSITLANGVPIETVSKMLGHTSLKTTQIYGKIIDSKISKDMKKLKTLL</sequence>
<reference evidence="5" key="1">
    <citation type="journal article" date="2018" name="Int. J. Syst. Evol. Microbiol.">
        <title>Carboxylicivirga sediminis sp. nov., isolated from coastal sediment.</title>
        <authorList>
            <person name="Wang F.Q."/>
            <person name="Ren L.H."/>
            <person name="Zou R.J."/>
            <person name="Sun Y.Z."/>
            <person name="Liu X.J."/>
            <person name="Jiang F."/>
            <person name="Liu L.J."/>
        </authorList>
    </citation>
    <scope>NUCLEOTIDE SEQUENCE</scope>
    <source>
        <strain evidence="5">JR1</strain>
    </source>
</reference>
<evidence type="ECO:0000259" key="4">
    <source>
        <dbReference type="PROSITE" id="PS51898"/>
    </source>
</evidence>
<evidence type="ECO:0000256" key="3">
    <source>
        <dbReference type="ARBA" id="ARBA00023172"/>
    </source>
</evidence>
<name>A0A941IXL3_9BACT</name>
<dbReference type="InterPro" id="IPR035386">
    <property type="entry name" value="Arm-DNA-bind_5"/>
</dbReference>
<dbReference type="SUPFAM" id="SSF56349">
    <property type="entry name" value="DNA breaking-rejoining enzymes"/>
    <property type="match status" value="1"/>
</dbReference>
<dbReference type="GO" id="GO:0006310">
    <property type="term" value="P:DNA recombination"/>
    <property type="evidence" value="ECO:0007669"/>
    <property type="project" value="UniProtKB-KW"/>
</dbReference>
<comment type="similarity">
    <text evidence="1">Belongs to the 'phage' integrase family.</text>
</comment>
<dbReference type="InterPro" id="IPR011010">
    <property type="entry name" value="DNA_brk_join_enz"/>
</dbReference>
<dbReference type="PROSITE" id="PS51898">
    <property type="entry name" value="TYR_RECOMBINASE"/>
    <property type="match status" value="1"/>
</dbReference>